<organism evidence="1 2">
    <name type="scientific">Elysia marginata</name>
    <dbReference type="NCBI Taxonomy" id="1093978"/>
    <lineage>
        <taxon>Eukaryota</taxon>
        <taxon>Metazoa</taxon>
        <taxon>Spiralia</taxon>
        <taxon>Lophotrochozoa</taxon>
        <taxon>Mollusca</taxon>
        <taxon>Gastropoda</taxon>
        <taxon>Heterobranchia</taxon>
        <taxon>Euthyneura</taxon>
        <taxon>Panpulmonata</taxon>
        <taxon>Sacoglossa</taxon>
        <taxon>Placobranchoidea</taxon>
        <taxon>Plakobranchidae</taxon>
        <taxon>Elysia</taxon>
    </lineage>
</organism>
<proteinExistence type="predicted"/>
<dbReference type="Proteomes" id="UP000762676">
    <property type="component" value="Unassembled WGS sequence"/>
</dbReference>
<reference evidence="1 2" key="1">
    <citation type="journal article" date="2021" name="Elife">
        <title>Chloroplast acquisition without the gene transfer in kleptoplastic sea slugs, Plakobranchus ocellatus.</title>
        <authorList>
            <person name="Maeda T."/>
            <person name="Takahashi S."/>
            <person name="Yoshida T."/>
            <person name="Shimamura S."/>
            <person name="Takaki Y."/>
            <person name="Nagai Y."/>
            <person name="Toyoda A."/>
            <person name="Suzuki Y."/>
            <person name="Arimoto A."/>
            <person name="Ishii H."/>
            <person name="Satoh N."/>
            <person name="Nishiyama T."/>
            <person name="Hasebe M."/>
            <person name="Maruyama T."/>
            <person name="Minagawa J."/>
            <person name="Obokata J."/>
            <person name="Shigenobu S."/>
        </authorList>
    </citation>
    <scope>NUCLEOTIDE SEQUENCE [LARGE SCALE GENOMIC DNA]</scope>
</reference>
<protein>
    <submittedName>
        <fullName evidence="1">Uncharacterized protein</fullName>
    </submittedName>
</protein>
<name>A0AAV4GXD1_9GAST</name>
<dbReference type="EMBL" id="BMAT01008636">
    <property type="protein sequence ID" value="GFR89761.1"/>
    <property type="molecule type" value="Genomic_DNA"/>
</dbReference>
<evidence type="ECO:0000313" key="2">
    <source>
        <dbReference type="Proteomes" id="UP000762676"/>
    </source>
</evidence>
<keyword evidence="2" id="KW-1185">Reference proteome</keyword>
<accession>A0AAV4GXD1</accession>
<comment type="caution">
    <text evidence="1">The sequence shown here is derived from an EMBL/GenBank/DDBJ whole genome shotgun (WGS) entry which is preliminary data.</text>
</comment>
<evidence type="ECO:0000313" key="1">
    <source>
        <dbReference type="EMBL" id="GFR89761.1"/>
    </source>
</evidence>
<gene>
    <name evidence="1" type="ORF">ElyMa_004287500</name>
</gene>
<dbReference type="AlphaFoldDB" id="A0AAV4GXD1"/>
<sequence>MFDDYVLYRVEALHADHRIQEFMRQLAGETIQYYDVESEEFYSSEEDADNDSLETSALFPSPVATNSAHSGLTAAGPGTGLQAGPGCLPMSQGLGLTTSGFVGSVGAGTSSSELGVSNR</sequence>